<evidence type="ECO:0000259" key="4">
    <source>
        <dbReference type="PROSITE" id="PS50234"/>
    </source>
</evidence>
<name>A0A037ZK93_9RHOB</name>
<dbReference type="PANTHER" id="PTHR47763:SF1">
    <property type="entry name" value="DUF659 DOMAIN-CONTAINING PROTEIN"/>
    <property type="match status" value="1"/>
</dbReference>
<dbReference type="InterPro" id="IPR036465">
    <property type="entry name" value="vWFA_dom_sf"/>
</dbReference>
<proteinExistence type="predicted"/>
<dbReference type="Proteomes" id="UP000026249">
    <property type="component" value="Unassembled WGS sequence"/>
</dbReference>
<evidence type="ECO:0000313" key="6">
    <source>
        <dbReference type="Proteomes" id="UP000026249"/>
    </source>
</evidence>
<gene>
    <name evidence="5" type="ORF">ACMU_09305</name>
</gene>
<dbReference type="GO" id="GO:0005737">
    <property type="term" value="C:cytoplasm"/>
    <property type="evidence" value="ECO:0007669"/>
    <property type="project" value="TreeGrafter"/>
</dbReference>
<dbReference type="PANTHER" id="PTHR47763">
    <property type="entry name" value="ALPHA-PROTEIN KINASE VWKA"/>
    <property type="match status" value="1"/>
</dbReference>
<feature type="domain" description="VWFA" evidence="4">
    <location>
        <begin position="229"/>
        <end position="425"/>
    </location>
</feature>
<dbReference type="InterPro" id="IPR056861">
    <property type="entry name" value="HMCN1-like_VWA"/>
</dbReference>
<dbReference type="Pfam" id="PF25106">
    <property type="entry name" value="VWA_4"/>
    <property type="match status" value="1"/>
</dbReference>
<dbReference type="Gene3D" id="3.40.50.410">
    <property type="entry name" value="von Willebrand factor, type A domain"/>
    <property type="match status" value="1"/>
</dbReference>
<dbReference type="InterPro" id="IPR002035">
    <property type="entry name" value="VWF_A"/>
</dbReference>
<protein>
    <recommendedName>
        <fullName evidence="4">VWFA domain-containing protein</fullName>
    </recommendedName>
</protein>
<evidence type="ECO:0000313" key="5">
    <source>
        <dbReference type="EMBL" id="KAJ55952.1"/>
    </source>
</evidence>
<comment type="subcellular location">
    <subcellularLocation>
        <location evidence="1">Secreted</location>
    </subcellularLocation>
</comment>
<dbReference type="SMART" id="SM00327">
    <property type="entry name" value="VWA"/>
    <property type="match status" value="1"/>
</dbReference>
<dbReference type="EMBL" id="JFKE01000003">
    <property type="protein sequence ID" value="KAJ55952.1"/>
    <property type="molecule type" value="Genomic_DNA"/>
</dbReference>
<evidence type="ECO:0000256" key="3">
    <source>
        <dbReference type="ARBA" id="ARBA00022729"/>
    </source>
</evidence>
<keyword evidence="2" id="KW-0964">Secreted</keyword>
<evidence type="ECO:0000256" key="2">
    <source>
        <dbReference type="ARBA" id="ARBA00022525"/>
    </source>
</evidence>
<dbReference type="InterPro" id="IPR052969">
    <property type="entry name" value="Thr-specific_kinase-like"/>
</dbReference>
<dbReference type="PROSITE" id="PS50234">
    <property type="entry name" value="VWFA"/>
    <property type="match status" value="1"/>
</dbReference>
<dbReference type="CDD" id="cd00198">
    <property type="entry name" value="vWFA"/>
    <property type="match status" value="1"/>
</dbReference>
<keyword evidence="6" id="KW-1185">Reference proteome</keyword>
<dbReference type="STRING" id="1454373.ACMU_09305"/>
<dbReference type="AlphaFoldDB" id="A0A037ZK93"/>
<reference evidence="5 6" key="1">
    <citation type="submission" date="2014-03" db="EMBL/GenBank/DDBJ databases">
        <title>Draft Genome Sequence of Actibacterium mucosum KCTC 23349, a Marine Alphaproteobacterium with Complex Ionic Requirements Isolated from Mediterranean Seawater at Malvarrosa Beach, Valencia, Spain.</title>
        <authorList>
            <person name="Arahal D.R."/>
            <person name="Shao Z."/>
            <person name="Lai Q."/>
            <person name="Pujalte M.J."/>
        </authorList>
    </citation>
    <scope>NUCLEOTIDE SEQUENCE [LARGE SCALE GENOMIC DNA]</scope>
    <source>
        <strain evidence="5 6">KCTC 23349</strain>
    </source>
</reference>
<comment type="caution">
    <text evidence="5">The sequence shown here is derived from an EMBL/GenBank/DDBJ whole genome shotgun (WGS) entry which is preliminary data.</text>
</comment>
<keyword evidence="3" id="KW-0732">Signal</keyword>
<dbReference type="GO" id="GO:0004674">
    <property type="term" value="F:protein serine/threonine kinase activity"/>
    <property type="evidence" value="ECO:0007669"/>
    <property type="project" value="TreeGrafter"/>
</dbReference>
<evidence type="ECO:0000256" key="1">
    <source>
        <dbReference type="ARBA" id="ARBA00004613"/>
    </source>
</evidence>
<dbReference type="SUPFAM" id="SSF53300">
    <property type="entry name" value="vWA-like"/>
    <property type="match status" value="1"/>
</dbReference>
<accession>A0A037ZK93</accession>
<organism evidence="5 6">
    <name type="scientific">Actibacterium mucosum KCTC 23349</name>
    <dbReference type="NCBI Taxonomy" id="1454373"/>
    <lineage>
        <taxon>Bacteria</taxon>
        <taxon>Pseudomonadati</taxon>
        <taxon>Pseudomonadota</taxon>
        <taxon>Alphaproteobacteria</taxon>
        <taxon>Rhodobacterales</taxon>
        <taxon>Roseobacteraceae</taxon>
        <taxon>Actibacterium</taxon>
    </lineage>
</organism>
<sequence>MCNVHIFLDSIKRPDKCANYTFFGDSKMPLSFFRPAHAAALSGIAALAACDPALIASINAGMTNPVVVAEDVLAEPELAIIEPEPPTGRVPAPRAGVITAGDIDDTLNLGAFGRFASRARRELNLPLADLRRPILLQLTGPDGRPAPGARVTLRKPGAADPFYSGYAAPGGYVTVFPSLFGQTNLSKVEVRTFDDAQQGAVQSHIVTLNGSRERLSIPHAQGWTPEFLDLLFVVDTTGSMGDELAWLTKDLRRIVRTAQKAAPKADIRYGLVVYRDRQDAYTVRNFGFTKSQRQMVGWLRAQTASGGGDYPEAAAAGLQAGVDLNWRRGKGERLLFHIADAPPHDHEARAYLHAAQAAAKKGVQVFGLGASGVGIEAEFLMRQAAVQTGGRYLFLTDDSGVGYGHAEPSISCYRVTDLSGLVTRVLRSELDGIRHEAPASDIIRSVGSYRGGVCSD</sequence>